<gene>
    <name evidence="1" type="ORF">BJ994_000582</name>
</gene>
<evidence type="ECO:0000313" key="2">
    <source>
        <dbReference type="Proteomes" id="UP000547458"/>
    </source>
</evidence>
<keyword evidence="2" id="KW-1185">Reference proteome</keyword>
<proteinExistence type="predicted"/>
<name>A0A846RQY0_9MICC</name>
<organism evidence="1 2">
    <name type="scientific">Arthrobacter pigmenti</name>
    <dbReference type="NCBI Taxonomy" id="271432"/>
    <lineage>
        <taxon>Bacteria</taxon>
        <taxon>Bacillati</taxon>
        <taxon>Actinomycetota</taxon>
        <taxon>Actinomycetes</taxon>
        <taxon>Micrococcales</taxon>
        <taxon>Micrococcaceae</taxon>
        <taxon>Arthrobacter</taxon>
    </lineage>
</organism>
<comment type="caution">
    <text evidence="1">The sequence shown here is derived from an EMBL/GenBank/DDBJ whole genome shotgun (WGS) entry which is preliminary data.</text>
</comment>
<dbReference type="AlphaFoldDB" id="A0A846RQY0"/>
<sequence>MPPVALASSEEIVVEQSDLVRQAARQAAEGYDFADALISLGAKERGCEYTATFDARAVQGRG</sequence>
<dbReference type="EMBL" id="JAATJL010000001">
    <property type="protein sequence ID" value="NJC21506.1"/>
    <property type="molecule type" value="Genomic_DNA"/>
</dbReference>
<protein>
    <submittedName>
        <fullName evidence="1">Putative nucleic-acid-binding protein</fullName>
    </submittedName>
</protein>
<reference evidence="1 2" key="1">
    <citation type="submission" date="2020-03" db="EMBL/GenBank/DDBJ databases">
        <title>Sequencing the genomes of 1000 actinobacteria strains.</title>
        <authorList>
            <person name="Klenk H.-P."/>
        </authorList>
    </citation>
    <scope>NUCLEOTIDE SEQUENCE [LARGE SCALE GENOMIC DNA]</scope>
    <source>
        <strain evidence="1 2">DSM 16403</strain>
    </source>
</reference>
<accession>A0A846RQY0</accession>
<evidence type="ECO:0000313" key="1">
    <source>
        <dbReference type="EMBL" id="NJC21506.1"/>
    </source>
</evidence>
<dbReference type="Proteomes" id="UP000547458">
    <property type="component" value="Unassembled WGS sequence"/>
</dbReference>